<dbReference type="SMART" id="SM00464">
    <property type="entry name" value="LON"/>
    <property type="match status" value="1"/>
</dbReference>
<dbReference type="Proteomes" id="UP000054558">
    <property type="component" value="Unassembled WGS sequence"/>
</dbReference>
<dbReference type="Gene3D" id="1.20.58.1480">
    <property type="match status" value="1"/>
</dbReference>
<dbReference type="PANTHER" id="PTHR46732:SF8">
    <property type="entry name" value="ATP-DEPENDENT PROTEASE LA (LON) DOMAIN PROTEIN"/>
    <property type="match status" value="1"/>
</dbReference>
<organism evidence="3 4">
    <name type="scientific">Klebsormidium nitens</name>
    <name type="common">Green alga</name>
    <name type="synonym">Ulothrix nitens</name>
    <dbReference type="NCBI Taxonomy" id="105231"/>
    <lineage>
        <taxon>Eukaryota</taxon>
        <taxon>Viridiplantae</taxon>
        <taxon>Streptophyta</taxon>
        <taxon>Klebsormidiophyceae</taxon>
        <taxon>Klebsormidiales</taxon>
        <taxon>Klebsormidiaceae</taxon>
        <taxon>Klebsormidium</taxon>
    </lineage>
</organism>
<dbReference type="PANTHER" id="PTHR46732">
    <property type="entry name" value="ATP-DEPENDENT PROTEASE LA (LON) DOMAIN PROTEIN"/>
    <property type="match status" value="1"/>
</dbReference>
<protein>
    <submittedName>
        <fullName evidence="3">Putative E3 ubiquitin ligase</fullName>
    </submittedName>
</protein>
<sequence length="266" mass="30114">MRHRRHGRRVRADASSESSGVRFPFARPRDLVELPLFPLPLVLFPGQVLPLKIFEYRYRIMTHTLLQTDLRFGVVYANEVTGTAAAIGCVAEVLKHEKHPEDRFTLVCKGQQRFRVHEIVRTKPYLVARVEWLEDRPSAEPAPGEDAETLAREVEGLMKDVIRLSNKVSGKQNKKDKEGDDLRKQAFPTPFSFWVASTFEGAPAEQQALLELTDTTERLKREQSTLRNTLNYLTAATAVKDVFRSSSSKDTPEDFPSEEPPVGGPD</sequence>
<name>A0A1Y1IUF3_KLENI</name>
<gene>
    <name evidence="3" type="ORF">KFL_010200010</name>
</gene>
<feature type="region of interest" description="Disordered" evidence="1">
    <location>
        <begin position="242"/>
        <end position="266"/>
    </location>
</feature>
<feature type="domain" description="Lon N-terminal" evidence="2">
    <location>
        <begin position="31"/>
        <end position="230"/>
    </location>
</feature>
<dbReference type="SUPFAM" id="SSF88697">
    <property type="entry name" value="PUA domain-like"/>
    <property type="match status" value="1"/>
</dbReference>
<evidence type="ECO:0000313" key="3">
    <source>
        <dbReference type="EMBL" id="GAQ92466.1"/>
    </source>
</evidence>
<evidence type="ECO:0000256" key="1">
    <source>
        <dbReference type="SAM" id="MobiDB-lite"/>
    </source>
</evidence>
<dbReference type="EMBL" id="DF237969">
    <property type="protein sequence ID" value="GAQ92466.1"/>
    <property type="molecule type" value="Genomic_DNA"/>
</dbReference>
<dbReference type="InterPro" id="IPR046336">
    <property type="entry name" value="Lon_prtase_N_sf"/>
</dbReference>
<dbReference type="PROSITE" id="PS51787">
    <property type="entry name" value="LON_N"/>
    <property type="match status" value="1"/>
</dbReference>
<dbReference type="Gene3D" id="2.30.130.40">
    <property type="entry name" value="LON domain-like"/>
    <property type="match status" value="1"/>
</dbReference>
<dbReference type="AlphaFoldDB" id="A0A1Y1IUF3"/>
<dbReference type="OMA" id="NIFEERY"/>
<keyword evidence="3" id="KW-0436">Ligase</keyword>
<evidence type="ECO:0000313" key="4">
    <source>
        <dbReference type="Proteomes" id="UP000054558"/>
    </source>
</evidence>
<reference evidence="3 4" key="1">
    <citation type="journal article" date="2014" name="Nat. Commun.">
        <title>Klebsormidium flaccidum genome reveals primary factors for plant terrestrial adaptation.</title>
        <authorList>
            <person name="Hori K."/>
            <person name="Maruyama F."/>
            <person name="Fujisawa T."/>
            <person name="Togashi T."/>
            <person name="Yamamoto N."/>
            <person name="Seo M."/>
            <person name="Sato S."/>
            <person name="Yamada T."/>
            <person name="Mori H."/>
            <person name="Tajima N."/>
            <person name="Moriyama T."/>
            <person name="Ikeuchi M."/>
            <person name="Watanabe M."/>
            <person name="Wada H."/>
            <person name="Kobayashi K."/>
            <person name="Saito M."/>
            <person name="Masuda T."/>
            <person name="Sasaki-Sekimoto Y."/>
            <person name="Mashiguchi K."/>
            <person name="Awai K."/>
            <person name="Shimojima M."/>
            <person name="Masuda S."/>
            <person name="Iwai M."/>
            <person name="Nobusawa T."/>
            <person name="Narise T."/>
            <person name="Kondo S."/>
            <person name="Saito H."/>
            <person name="Sato R."/>
            <person name="Murakawa M."/>
            <person name="Ihara Y."/>
            <person name="Oshima-Yamada Y."/>
            <person name="Ohtaka K."/>
            <person name="Satoh M."/>
            <person name="Sonobe K."/>
            <person name="Ishii M."/>
            <person name="Ohtani R."/>
            <person name="Kanamori-Sato M."/>
            <person name="Honoki R."/>
            <person name="Miyazaki D."/>
            <person name="Mochizuki H."/>
            <person name="Umetsu J."/>
            <person name="Higashi K."/>
            <person name="Shibata D."/>
            <person name="Kamiya Y."/>
            <person name="Sato N."/>
            <person name="Nakamura Y."/>
            <person name="Tabata S."/>
            <person name="Ida S."/>
            <person name="Kurokawa K."/>
            <person name="Ohta H."/>
        </authorList>
    </citation>
    <scope>NUCLEOTIDE SEQUENCE [LARGE SCALE GENOMIC DNA]</scope>
    <source>
        <strain evidence="3 4">NIES-2285</strain>
    </source>
</reference>
<accession>A0A1Y1IUF3</accession>
<dbReference type="OrthoDB" id="264917at2759"/>
<dbReference type="InterPro" id="IPR015947">
    <property type="entry name" value="PUA-like_sf"/>
</dbReference>
<proteinExistence type="predicted"/>
<dbReference type="STRING" id="105231.A0A1Y1IUF3"/>
<evidence type="ECO:0000259" key="2">
    <source>
        <dbReference type="PROSITE" id="PS51787"/>
    </source>
</evidence>
<dbReference type="Pfam" id="PF02190">
    <property type="entry name" value="LON_substr_bdg"/>
    <property type="match status" value="1"/>
</dbReference>
<keyword evidence="4" id="KW-1185">Reference proteome</keyword>
<dbReference type="InterPro" id="IPR003111">
    <property type="entry name" value="Lon_prtase_N"/>
</dbReference>
<dbReference type="GO" id="GO:0016874">
    <property type="term" value="F:ligase activity"/>
    <property type="evidence" value="ECO:0007669"/>
    <property type="project" value="UniProtKB-KW"/>
</dbReference>